<comment type="caution">
    <text evidence="1">The sequence shown here is derived from an EMBL/GenBank/DDBJ whole genome shotgun (WGS) entry which is preliminary data.</text>
</comment>
<dbReference type="Proteomes" id="UP001596254">
    <property type="component" value="Unassembled WGS sequence"/>
</dbReference>
<sequence>MTQATAGSTAAPKMQMSPERAKQVVKMTKSIRGNFPELEAISDAQLIYSTWRSFKRIDQTNDSDYTTMADVFFHEFDRHVLNYQFSKTGQTETIRHRFFAILTELL</sequence>
<dbReference type="RefSeq" id="WP_125694548.1">
    <property type="nucleotide sequence ID" value="NZ_JBHSSK010000005.1"/>
</dbReference>
<name>A0ABW1SPY2_9LACO</name>
<evidence type="ECO:0000313" key="2">
    <source>
        <dbReference type="Proteomes" id="UP001596254"/>
    </source>
</evidence>
<dbReference type="EMBL" id="JBHSSK010000005">
    <property type="protein sequence ID" value="MFC6206175.1"/>
    <property type="molecule type" value="Genomic_DNA"/>
</dbReference>
<keyword evidence="2" id="KW-1185">Reference proteome</keyword>
<accession>A0ABW1SPY2</accession>
<reference evidence="2" key="1">
    <citation type="journal article" date="2019" name="Int. J. Syst. Evol. Microbiol.">
        <title>The Global Catalogue of Microorganisms (GCM) 10K type strain sequencing project: providing services to taxonomists for standard genome sequencing and annotation.</title>
        <authorList>
            <consortium name="The Broad Institute Genomics Platform"/>
            <consortium name="The Broad Institute Genome Sequencing Center for Infectious Disease"/>
            <person name="Wu L."/>
            <person name="Ma J."/>
        </authorList>
    </citation>
    <scope>NUCLEOTIDE SEQUENCE [LARGE SCALE GENOMIC DNA]</scope>
    <source>
        <strain evidence="2">CCM 8905</strain>
    </source>
</reference>
<proteinExistence type="predicted"/>
<protein>
    <submittedName>
        <fullName evidence="1">Uncharacterized protein</fullName>
    </submittedName>
</protein>
<evidence type="ECO:0000313" key="1">
    <source>
        <dbReference type="EMBL" id="MFC6206175.1"/>
    </source>
</evidence>
<organism evidence="1 2">
    <name type="scientific">Levilactobacillus tongjiangensis</name>
    <dbReference type="NCBI Taxonomy" id="2486023"/>
    <lineage>
        <taxon>Bacteria</taxon>
        <taxon>Bacillati</taxon>
        <taxon>Bacillota</taxon>
        <taxon>Bacilli</taxon>
        <taxon>Lactobacillales</taxon>
        <taxon>Lactobacillaceae</taxon>
        <taxon>Levilactobacillus</taxon>
    </lineage>
</organism>
<gene>
    <name evidence="1" type="ORF">ACFP1G_01620</name>
</gene>